<accession>A0A485KIG7</accession>
<dbReference type="PANTHER" id="PTHR10869">
    <property type="entry name" value="PROLYL 4-HYDROXYLASE ALPHA SUBUNIT"/>
    <property type="match status" value="1"/>
</dbReference>
<dbReference type="InterPro" id="IPR037140">
    <property type="entry name" value="VHL_beta_dom_sf"/>
</dbReference>
<dbReference type="InterPro" id="IPR005123">
    <property type="entry name" value="Oxoglu/Fe-dep_dioxygenase_dom"/>
</dbReference>
<dbReference type="InterPro" id="IPR045054">
    <property type="entry name" value="P4HA-like"/>
</dbReference>
<evidence type="ECO:0000256" key="4">
    <source>
        <dbReference type="ARBA" id="ARBA00023002"/>
    </source>
</evidence>
<organism evidence="9 10">
    <name type="scientific">Aphanomyces stellatus</name>
    <dbReference type="NCBI Taxonomy" id="120398"/>
    <lineage>
        <taxon>Eukaryota</taxon>
        <taxon>Sar</taxon>
        <taxon>Stramenopiles</taxon>
        <taxon>Oomycota</taxon>
        <taxon>Saprolegniomycetes</taxon>
        <taxon>Saprolegniales</taxon>
        <taxon>Verrucalvaceae</taxon>
        <taxon>Aphanomyces</taxon>
    </lineage>
</organism>
<dbReference type="SUPFAM" id="SSF49468">
    <property type="entry name" value="VHL"/>
    <property type="match status" value="1"/>
</dbReference>
<dbReference type="AlphaFoldDB" id="A0A485KIG7"/>
<dbReference type="PROSITE" id="PS51471">
    <property type="entry name" value="FE2OG_OXY"/>
    <property type="match status" value="1"/>
</dbReference>
<keyword evidence="5" id="KW-0408">Iron</keyword>
<dbReference type="InterPro" id="IPR006620">
    <property type="entry name" value="Pro_4_hyd_alph"/>
</dbReference>
<dbReference type="EMBL" id="VJMH01004104">
    <property type="protein sequence ID" value="KAF0703767.1"/>
    <property type="molecule type" value="Genomic_DNA"/>
</dbReference>
<comment type="cofactor">
    <cofactor evidence="1">
        <name>L-ascorbate</name>
        <dbReference type="ChEBI" id="CHEBI:38290"/>
    </cofactor>
</comment>
<sequence>MLGLRRLLSCVLLVATASVGAAVSPVTVTVFNNGESVGGVQVQLTPEHVISGKHLAEYFSTLIEVDGVYTDESKTSSNAVADRVFTASGKAVHSFDDVAANDQLYLVPTDLLFVWPFVEFGHRVAIDSAQSPTGKPIILESFSDSPRVFKIHDFFSNDEADQLVKRISEIDDDVNKLKRSTVGHDDKGSESSVRTSENAFDSVSPVAVSLMKRSFDLLNIGPYQENMADGLQLLRYKQKQAYIPHNDWFDKGVTPDFNWDPKDRGANRFATVFLYLSNVTRGGQTVFPHADMPTGIDHAMPPSEDEMAIFEKGTWEYKMVKQCYSKMASYPRKTAAVLFYHQKGNGELDALAEHGGGPVLEGTKWAANLWVWNRDRNGPEGSPINVDFVNNRDVPIVLFWSTTQMAELAPGQKINFASFGKHTWTFKDEAGHDLFTHTLNYKGGPVQTITMPPVVEPPKDEL</sequence>
<keyword evidence="2" id="KW-0479">Metal-binding</keyword>
<evidence type="ECO:0000313" key="10">
    <source>
        <dbReference type="Proteomes" id="UP000332933"/>
    </source>
</evidence>
<dbReference type="InterPro" id="IPR036208">
    <property type="entry name" value="VHL_sf"/>
</dbReference>
<evidence type="ECO:0000313" key="9">
    <source>
        <dbReference type="EMBL" id="VFT84434.1"/>
    </source>
</evidence>
<feature type="signal peptide" evidence="6">
    <location>
        <begin position="1"/>
        <end position="22"/>
    </location>
</feature>
<dbReference type="Gene3D" id="2.60.40.780">
    <property type="entry name" value="von Hippel-Lindau disease tumour suppressor, beta domain"/>
    <property type="match status" value="1"/>
</dbReference>
<evidence type="ECO:0000256" key="2">
    <source>
        <dbReference type="ARBA" id="ARBA00022723"/>
    </source>
</evidence>
<dbReference type="GO" id="GO:0005783">
    <property type="term" value="C:endoplasmic reticulum"/>
    <property type="evidence" value="ECO:0007669"/>
    <property type="project" value="TreeGrafter"/>
</dbReference>
<feature type="domain" description="Fe2OG dioxygenase" evidence="7">
    <location>
        <begin position="227"/>
        <end position="373"/>
    </location>
</feature>
<dbReference type="GO" id="GO:0005506">
    <property type="term" value="F:iron ion binding"/>
    <property type="evidence" value="ECO:0007669"/>
    <property type="project" value="InterPro"/>
</dbReference>
<evidence type="ECO:0000256" key="5">
    <source>
        <dbReference type="ARBA" id="ARBA00023004"/>
    </source>
</evidence>
<proteinExistence type="predicted"/>
<dbReference type="Gene3D" id="2.60.120.620">
    <property type="entry name" value="q2cbj1_9rhob like domain"/>
    <property type="match status" value="1"/>
</dbReference>
<dbReference type="Pfam" id="PF13640">
    <property type="entry name" value="2OG-FeII_Oxy_3"/>
    <property type="match status" value="1"/>
</dbReference>
<dbReference type="OrthoDB" id="420380at2759"/>
<protein>
    <submittedName>
        <fullName evidence="9">Aste57867_7525 protein</fullName>
    </submittedName>
</protein>
<dbReference type="InterPro" id="IPR044862">
    <property type="entry name" value="Pro_4_hyd_alph_FE2OG_OXY"/>
</dbReference>
<keyword evidence="6" id="KW-0732">Signal</keyword>
<keyword evidence="10" id="KW-1185">Reference proteome</keyword>
<evidence type="ECO:0000313" key="8">
    <source>
        <dbReference type="EMBL" id="KAF0703767.1"/>
    </source>
</evidence>
<dbReference type="GO" id="GO:0004656">
    <property type="term" value="F:procollagen-proline 4-dioxygenase activity"/>
    <property type="evidence" value="ECO:0007669"/>
    <property type="project" value="TreeGrafter"/>
</dbReference>
<feature type="chain" id="PRO_5033436949" evidence="6">
    <location>
        <begin position="23"/>
        <end position="462"/>
    </location>
</feature>
<evidence type="ECO:0000256" key="1">
    <source>
        <dbReference type="ARBA" id="ARBA00001961"/>
    </source>
</evidence>
<keyword evidence="3" id="KW-0223">Dioxygenase</keyword>
<evidence type="ECO:0000256" key="6">
    <source>
        <dbReference type="SAM" id="SignalP"/>
    </source>
</evidence>
<evidence type="ECO:0000259" key="7">
    <source>
        <dbReference type="PROSITE" id="PS51471"/>
    </source>
</evidence>
<name>A0A485KIG7_9STRA</name>
<dbReference type="EMBL" id="CAADRA010004116">
    <property type="protein sequence ID" value="VFT84434.1"/>
    <property type="molecule type" value="Genomic_DNA"/>
</dbReference>
<gene>
    <name evidence="9" type="primary">Aste57867_7525</name>
    <name evidence="8" type="ORF">As57867_007499</name>
    <name evidence="9" type="ORF">ASTE57867_7525</name>
</gene>
<dbReference type="Proteomes" id="UP000332933">
    <property type="component" value="Unassembled WGS sequence"/>
</dbReference>
<keyword evidence="4" id="KW-0560">Oxidoreductase</keyword>
<reference evidence="9 10" key="1">
    <citation type="submission" date="2019-03" db="EMBL/GenBank/DDBJ databases">
        <authorList>
            <person name="Gaulin E."/>
            <person name="Dumas B."/>
        </authorList>
    </citation>
    <scope>NUCLEOTIDE SEQUENCE [LARGE SCALE GENOMIC DNA]</scope>
    <source>
        <strain evidence="9">CBS 568.67</strain>
    </source>
</reference>
<dbReference type="SMART" id="SM00702">
    <property type="entry name" value="P4Hc"/>
    <property type="match status" value="1"/>
</dbReference>
<evidence type="ECO:0000256" key="3">
    <source>
        <dbReference type="ARBA" id="ARBA00022964"/>
    </source>
</evidence>
<reference evidence="8" key="2">
    <citation type="submission" date="2019-06" db="EMBL/GenBank/DDBJ databases">
        <title>Genomics analysis of Aphanomyces spp. identifies a new class of oomycete effector associated with host adaptation.</title>
        <authorList>
            <person name="Gaulin E."/>
        </authorList>
    </citation>
    <scope>NUCLEOTIDE SEQUENCE</scope>
    <source>
        <strain evidence="8">CBS 578.67</strain>
    </source>
</reference>
<dbReference type="GO" id="GO:0031418">
    <property type="term" value="F:L-ascorbic acid binding"/>
    <property type="evidence" value="ECO:0007669"/>
    <property type="project" value="InterPro"/>
</dbReference>
<dbReference type="PANTHER" id="PTHR10869:SF226">
    <property type="entry name" value="PROLYL 4-HYDROXYLASE ALPHA SUBUNIT DOMAIN-CONTAINING PROTEIN"/>
    <property type="match status" value="1"/>
</dbReference>